<dbReference type="EMBL" id="JAIQCJ010001995">
    <property type="protein sequence ID" value="KAJ8786250.1"/>
    <property type="molecule type" value="Genomic_DNA"/>
</dbReference>
<keyword evidence="3" id="KW-1185">Reference proteome</keyword>
<dbReference type="Pfam" id="PF24902">
    <property type="entry name" value="Ig_NUP210_9th"/>
    <property type="match status" value="1"/>
</dbReference>
<dbReference type="Proteomes" id="UP001159641">
    <property type="component" value="Unassembled WGS sequence"/>
</dbReference>
<dbReference type="AlphaFoldDB" id="A0AB34H5S1"/>
<dbReference type="Pfam" id="PF26184">
    <property type="entry name" value="Ig_NUP210_8th"/>
    <property type="match status" value="1"/>
</dbReference>
<evidence type="ECO:0000313" key="3">
    <source>
        <dbReference type="Proteomes" id="UP001159641"/>
    </source>
</evidence>
<evidence type="ECO:0000313" key="2">
    <source>
        <dbReference type="EMBL" id="KAJ8786250.1"/>
    </source>
</evidence>
<sequence>MSGNRGFLQVPVSSHRNPLLDLAAYDQQGRRFDNFSSLTVQWESTRPSLASVELDPPLQLVSRDDGSGQKKLHGEPGGLQAISVHQASGTTAISATATGYQQSHLDVARVKQPVLTRALGGRGALLLLLCCARRPSVLSPSLGCTASPPLHTLHAGNGGVQLKGRGASPRAVSGARLGGPQAFRAAARLTAPAECAQLVQPRPLSPQLPLPAMPSRFPGVRHHPLVPVSASIELMLVEDVRVSPEEVAIYNHPGVQAELHIREGSGYFFLNTSSADVVSVAYQEARGIATVSVGPAPAFLFVLVNGLLQKLALNLGWCVEQSLQIL</sequence>
<name>A0AB34H5S1_ESCRO</name>
<protein>
    <recommendedName>
        <fullName evidence="1">NUP210 Ig-like domain-containing protein</fullName>
    </recommendedName>
</protein>
<dbReference type="InterPro" id="IPR045197">
    <property type="entry name" value="NUP210-like"/>
</dbReference>
<evidence type="ECO:0000259" key="1">
    <source>
        <dbReference type="Pfam" id="PF24902"/>
    </source>
</evidence>
<comment type="caution">
    <text evidence="2">The sequence shown here is derived from an EMBL/GenBank/DDBJ whole genome shotgun (WGS) entry which is preliminary data.</text>
</comment>
<dbReference type="PANTHER" id="PTHR23019:SF2">
    <property type="entry name" value="NUCLEAR PORE MEMBRANE GLYCOPROTEIN 210"/>
    <property type="match status" value="1"/>
</dbReference>
<dbReference type="GO" id="GO:0005643">
    <property type="term" value="C:nuclear pore"/>
    <property type="evidence" value="ECO:0007669"/>
    <property type="project" value="TreeGrafter"/>
</dbReference>
<dbReference type="PANTHER" id="PTHR23019">
    <property type="entry name" value="NUCLEAR PORE MEMBRANE GLYCOPROTEIN GP210-RELATED"/>
    <property type="match status" value="1"/>
</dbReference>
<organism evidence="2 3">
    <name type="scientific">Eschrichtius robustus</name>
    <name type="common">California gray whale</name>
    <name type="synonym">Eschrichtius gibbosus</name>
    <dbReference type="NCBI Taxonomy" id="9764"/>
    <lineage>
        <taxon>Eukaryota</taxon>
        <taxon>Metazoa</taxon>
        <taxon>Chordata</taxon>
        <taxon>Craniata</taxon>
        <taxon>Vertebrata</taxon>
        <taxon>Euteleostomi</taxon>
        <taxon>Mammalia</taxon>
        <taxon>Eutheria</taxon>
        <taxon>Laurasiatheria</taxon>
        <taxon>Artiodactyla</taxon>
        <taxon>Whippomorpha</taxon>
        <taxon>Cetacea</taxon>
        <taxon>Mysticeti</taxon>
        <taxon>Eschrichtiidae</taxon>
        <taxon>Eschrichtius</taxon>
    </lineage>
</organism>
<feature type="domain" description="NUP210 Ig-like" evidence="1">
    <location>
        <begin position="242"/>
        <end position="292"/>
    </location>
</feature>
<accession>A0AB34H5S1</accession>
<reference evidence="2 3" key="1">
    <citation type="submission" date="2022-11" db="EMBL/GenBank/DDBJ databases">
        <title>Whole genome sequence of Eschrichtius robustus ER-17-0199.</title>
        <authorList>
            <person name="Bruniche-Olsen A."/>
            <person name="Black A.N."/>
            <person name="Fields C.J."/>
            <person name="Walden K."/>
            <person name="Dewoody J.A."/>
        </authorList>
    </citation>
    <scope>NUCLEOTIDE SEQUENCE [LARGE SCALE GENOMIC DNA]</scope>
    <source>
        <strain evidence="2">ER-17-0199</strain>
        <tissue evidence="2">Blubber</tissue>
    </source>
</reference>
<proteinExistence type="predicted"/>
<dbReference type="InterPro" id="IPR056899">
    <property type="entry name" value="Ig_NUP210_9th"/>
</dbReference>
<gene>
    <name evidence="2" type="ORF">J1605_006470</name>
</gene>